<name>M3G565_9LEPT</name>
<accession>M3G565</accession>
<dbReference type="Proteomes" id="UP000011770">
    <property type="component" value="Unassembled WGS sequence"/>
</dbReference>
<dbReference type="EMBL" id="AHOR02000040">
    <property type="protein sequence ID" value="EMF81089.1"/>
    <property type="molecule type" value="Genomic_DNA"/>
</dbReference>
<sequence length="40" mass="4807">MSELNGRQHKDQHCFGFDVNVTGRTKRHVDHFEKCRFSCR</sequence>
<proteinExistence type="predicted"/>
<reference evidence="1 2" key="1">
    <citation type="submission" date="2013-01" db="EMBL/GenBank/DDBJ databases">
        <authorList>
            <person name="Harkins D.M."/>
            <person name="Durkin A.S."/>
            <person name="Brinkac L.M."/>
            <person name="Haft D.H."/>
            <person name="Selengut J.D."/>
            <person name="Sanka R."/>
            <person name="DePew J."/>
            <person name="Purushe J."/>
            <person name="Tulsiani S.M."/>
            <person name="Graham G.C."/>
            <person name="Burns M.-A."/>
            <person name="Dohnt M.F."/>
            <person name="Smythe L.D."/>
            <person name="McKay D.B."/>
            <person name="Craig S.B."/>
            <person name="Vinetz J.M."/>
            <person name="Sutton G.G."/>
            <person name="Nierman W.C."/>
            <person name="Fouts D.E."/>
        </authorList>
    </citation>
    <scope>NUCLEOTIDE SEQUENCE [LARGE SCALE GENOMIC DNA]</scope>
    <source>
        <strain evidence="1 2">LT2116</strain>
    </source>
</reference>
<dbReference type="AlphaFoldDB" id="M3G565"/>
<evidence type="ECO:0000313" key="1">
    <source>
        <dbReference type="EMBL" id="EMF81089.1"/>
    </source>
</evidence>
<gene>
    <name evidence="1" type="ORF">LEP1GSC188_3583</name>
</gene>
<evidence type="ECO:0000313" key="2">
    <source>
        <dbReference type="Proteomes" id="UP000011770"/>
    </source>
</evidence>
<organism evidence="1 2">
    <name type="scientific">Leptospira weilii serovar Topaz str. LT2116</name>
    <dbReference type="NCBI Taxonomy" id="1088540"/>
    <lineage>
        <taxon>Bacteria</taxon>
        <taxon>Pseudomonadati</taxon>
        <taxon>Spirochaetota</taxon>
        <taxon>Spirochaetia</taxon>
        <taxon>Leptospirales</taxon>
        <taxon>Leptospiraceae</taxon>
        <taxon>Leptospira</taxon>
    </lineage>
</organism>
<protein>
    <submittedName>
        <fullName evidence="1">Uncharacterized protein</fullName>
    </submittedName>
</protein>
<comment type="caution">
    <text evidence="1">The sequence shown here is derived from an EMBL/GenBank/DDBJ whole genome shotgun (WGS) entry which is preliminary data.</text>
</comment>